<gene>
    <name evidence="3" type="ORF">SAMN04488109_0426</name>
</gene>
<dbReference type="RefSeq" id="WP_073130619.1">
    <property type="nucleotide sequence ID" value="NZ_FQWQ01000001.1"/>
</dbReference>
<accession>A0A1M5K3C4</accession>
<dbReference type="EMBL" id="FQWQ01000001">
    <property type="protein sequence ID" value="SHG47287.1"/>
    <property type="molecule type" value="Genomic_DNA"/>
</dbReference>
<dbReference type="AlphaFoldDB" id="A0A1M5K3C4"/>
<keyword evidence="1" id="KW-0472">Membrane</keyword>
<dbReference type="InterPro" id="IPR016166">
    <property type="entry name" value="FAD-bd_PCMH"/>
</dbReference>
<dbReference type="InterPro" id="IPR036318">
    <property type="entry name" value="FAD-bd_PCMH-like_sf"/>
</dbReference>
<evidence type="ECO:0000256" key="1">
    <source>
        <dbReference type="SAM" id="Phobius"/>
    </source>
</evidence>
<feature type="transmembrane region" description="Helical" evidence="1">
    <location>
        <begin position="215"/>
        <end position="234"/>
    </location>
</feature>
<evidence type="ECO:0000313" key="4">
    <source>
        <dbReference type="Proteomes" id="UP000184212"/>
    </source>
</evidence>
<dbReference type="InterPro" id="IPR010031">
    <property type="entry name" value="FAD_lactone_oxidase-like"/>
</dbReference>
<dbReference type="InterPro" id="IPR016169">
    <property type="entry name" value="FAD-bd_PCMH_sub2"/>
</dbReference>
<dbReference type="Proteomes" id="UP000184212">
    <property type="component" value="Unassembled WGS sequence"/>
</dbReference>
<dbReference type="OrthoDB" id="9800184at2"/>
<dbReference type="STRING" id="947013.SAMN04488109_0426"/>
<dbReference type="PROSITE" id="PS51387">
    <property type="entry name" value="FAD_PCMH"/>
    <property type="match status" value="1"/>
</dbReference>
<name>A0A1M5K3C4_9BACT</name>
<sequence>MIKRNGPRTWKNIHVTNTQSLEDLIDVDNSNAQRRLQTTYEFLNQASGDLNALIQEAKAKKKKLRAIGSAWALSPIQSTEHWLVNTKLLNKCFEVDADCFHADYPPDKRPLLVIAQCGISIAELNVYLELPREAGRPARAMKTTGIGAGQTVVGAVSGNTHGAAINFGALPDFVAAIQLCNGTDKPLWIERSDRPVMNDVFFDRIQSKPVRDNDIFNSALVSFGAFGIITAFAVETLPLYEIAFPPIKEVDEPKLASLLGDPGYYAGLYHLEFVFNPHEETYFLIEGTKVNYEEGHPIPKPLWVVSNASGYAPGDRVGRLLLKLPFVSAAQKSKIQFKEYLKNAVLSDVRGTSGQLFTATITYLEGFIETALAVSINDAIATLRLLKQGIREMKLPLVVQVRAVHPGDAVFGFTCHSPKSVVVEFGMLRDSDYPKFEELLLTKLRGAGIRYSLHWSKNSLVDPTRLQQMYGTARIETWKKSRQTLFNGDANLMDIFNHRDLKTAGLA</sequence>
<protein>
    <submittedName>
        <fullName evidence="3">FAD/FMN-containing dehydrogenase</fullName>
    </submittedName>
</protein>
<feature type="domain" description="FAD-binding PCMH-type" evidence="2">
    <location>
        <begin position="33"/>
        <end position="239"/>
    </location>
</feature>
<keyword evidence="1" id="KW-1133">Transmembrane helix</keyword>
<dbReference type="Gene3D" id="3.30.465.10">
    <property type="match status" value="1"/>
</dbReference>
<dbReference type="GO" id="GO:0016899">
    <property type="term" value="F:oxidoreductase activity, acting on the CH-OH group of donors, oxygen as acceptor"/>
    <property type="evidence" value="ECO:0007669"/>
    <property type="project" value="InterPro"/>
</dbReference>
<dbReference type="PANTHER" id="PTHR43762">
    <property type="entry name" value="L-GULONOLACTONE OXIDASE"/>
    <property type="match status" value="1"/>
</dbReference>
<organism evidence="3 4">
    <name type="scientific">Chryseolinea serpens</name>
    <dbReference type="NCBI Taxonomy" id="947013"/>
    <lineage>
        <taxon>Bacteria</taxon>
        <taxon>Pseudomonadati</taxon>
        <taxon>Bacteroidota</taxon>
        <taxon>Cytophagia</taxon>
        <taxon>Cytophagales</taxon>
        <taxon>Fulvivirgaceae</taxon>
        <taxon>Chryseolinea</taxon>
    </lineage>
</organism>
<reference evidence="3 4" key="1">
    <citation type="submission" date="2016-11" db="EMBL/GenBank/DDBJ databases">
        <authorList>
            <person name="Jaros S."/>
            <person name="Januszkiewicz K."/>
            <person name="Wedrychowicz H."/>
        </authorList>
    </citation>
    <scope>NUCLEOTIDE SEQUENCE [LARGE SCALE GENOMIC DNA]</scope>
    <source>
        <strain evidence="3 4">DSM 24574</strain>
    </source>
</reference>
<keyword evidence="1" id="KW-0812">Transmembrane</keyword>
<dbReference type="GO" id="GO:0071949">
    <property type="term" value="F:FAD binding"/>
    <property type="evidence" value="ECO:0007669"/>
    <property type="project" value="InterPro"/>
</dbReference>
<evidence type="ECO:0000313" key="3">
    <source>
        <dbReference type="EMBL" id="SHG47287.1"/>
    </source>
</evidence>
<keyword evidence="4" id="KW-1185">Reference proteome</keyword>
<evidence type="ECO:0000259" key="2">
    <source>
        <dbReference type="PROSITE" id="PS51387"/>
    </source>
</evidence>
<dbReference type="SUPFAM" id="SSF56176">
    <property type="entry name" value="FAD-binding/transporter-associated domain-like"/>
    <property type="match status" value="1"/>
</dbReference>
<proteinExistence type="predicted"/>
<dbReference type="PANTHER" id="PTHR43762:SF1">
    <property type="entry name" value="D-ARABINONO-1,4-LACTONE OXIDASE"/>
    <property type="match status" value="1"/>
</dbReference>